<sequence length="236" mass="25163">MDTFLTVPMGYAASRSRHVPINHCVNFGTGALSGIGSLTAYDLPSSAASSSPAGCTATHGATEPHNLLKAQREELWSQAFRPSVVKTKDGELQIDTAFSRLLGRIPNMVLGMTPSRVGTGYARGNIIYTEAMRIGVRKLEVSVKEMAVGARVGPLINVKKADKNIGKLWMLIKNEPSMSAGRRSRVFTHEDFIAVESGASTPATKVSHSSSPIGANGVPIFLPGWLARFATPSRGL</sequence>
<reference evidence="3" key="1">
    <citation type="submission" date="2016-04" db="EMBL/GenBank/DDBJ databases">
        <authorList>
            <person name="Nguyen H.D."/>
            <person name="Kesanakurti P."/>
            <person name="Cullis J."/>
            <person name="Levesque C.A."/>
            <person name="Hambleton S."/>
        </authorList>
    </citation>
    <scope>NUCLEOTIDE SEQUENCE</scope>
    <source>
        <strain evidence="3">DAOMC 238032</strain>
    </source>
</reference>
<proteinExistence type="predicted"/>
<comment type="caution">
    <text evidence="3">The sequence shown here is derived from an EMBL/GenBank/DDBJ whole genome shotgun (WGS) entry which is preliminary data.</text>
</comment>
<protein>
    <submittedName>
        <fullName evidence="3">Uncharacterized protein</fullName>
    </submittedName>
</protein>
<dbReference type="InterPro" id="IPR013785">
    <property type="entry name" value="Aldolase_TIM"/>
</dbReference>
<evidence type="ECO:0000313" key="4">
    <source>
        <dbReference type="Proteomes" id="UP000077671"/>
    </source>
</evidence>
<evidence type="ECO:0000313" key="5">
    <source>
        <dbReference type="Proteomes" id="UP000836402"/>
    </source>
</evidence>
<organism evidence="3 4">
    <name type="scientific">Tilletia caries</name>
    <name type="common">wheat bunt fungus</name>
    <dbReference type="NCBI Taxonomy" id="13290"/>
    <lineage>
        <taxon>Eukaryota</taxon>
        <taxon>Fungi</taxon>
        <taxon>Dikarya</taxon>
        <taxon>Basidiomycota</taxon>
        <taxon>Ustilaginomycotina</taxon>
        <taxon>Exobasidiomycetes</taxon>
        <taxon>Tilletiales</taxon>
        <taxon>Tilletiaceae</taxon>
        <taxon>Tilletia</taxon>
    </lineage>
</organism>
<reference evidence="3" key="2">
    <citation type="journal article" date="2019" name="IMA Fungus">
        <title>Genome sequencing and comparison of five Tilletia species to identify candidate genes for the detection of regulated species infecting wheat.</title>
        <authorList>
            <person name="Nguyen H.D.T."/>
            <person name="Sultana T."/>
            <person name="Kesanakurti P."/>
            <person name="Hambleton S."/>
        </authorList>
    </citation>
    <scope>NUCLEOTIDE SEQUENCE</scope>
    <source>
        <strain evidence="3">DAOMC 238032</strain>
    </source>
</reference>
<reference evidence="2" key="3">
    <citation type="submission" date="2020-10" db="EMBL/GenBank/DDBJ databases">
        <authorList>
            <person name="Sedaghatjoo S."/>
        </authorList>
    </citation>
    <scope>NUCLEOTIDE SEQUENCE</scope>
    <source>
        <strain evidence="2">AZH3</strain>
    </source>
</reference>
<dbReference type="EMBL" id="CAJHJG010003151">
    <property type="protein sequence ID" value="CAD6926904.1"/>
    <property type="molecule type" value="Genomic_DNA"/>
</dbReference>
<dbReference type="Proteomes" id="UP000836402">
    <property type="component" value="Unassembled WGS sequence"/>
</dbReference>
<evidence type="ECO:0000313" key="2">
    <source>
        <dbReference type="EMBL" id="CAD6926904.1"/>
    </source>
</evidence>
<keyword evidence="5" id="KW-1185">Reference proteome</keyword>
<dbReference type="PANTHER" id="PTHR10982">
    <property type="entry name" value="MALONYL COA-ACYL CARRIER PROTEIN TRANSACYLASE"/>
    <property type="match status" value="1"/>
</dbReference>
<dbReference type="Gene3D" id="3.20.20.70">
    <property type="entry name" value="Aldolase class I"/>
    <property type="match status" value="1"/>
</dbReference>
<evidence type="ECO:0000313" key="3">
    <source>
        <dbReference type="EMBL" id="KAE8254060.1"/>
    </source>
</evidence>
<keyword evidence="1" id="KW-0808">Transferase</keyword>
<dbReference type="PANTHER" id="PTHR10982:SF21">
    <property type="entry name" value="FATTY ACID SYNTHASE SUBUNIT BETA"/>
    <property type="match status" value="1"/>
</dbReference>
<name>A0A177UJD8_9BASI</name>
<accession>A0A177UJD8</accession>
<dbReference type="AlphaFoldDB" id="A0A177UJD8"/>
<dbReference type="EMBL" id="LWDD02000972">
    <property type="protein sequence ID" value="KAE8254060.1"/>
    <property type="molecule type" value="Genomic_DNA"/>
</dbReference>
<dbReference type="GO" id="GO:0016740">
    <property type="term" value="F:transferase activity"/>
    <property type="evidence" value="ECO:0007669"/>
    <property type="project" value="UniProtKB-KW"/>
</dbReference>
<dbReference type="InterPro" id="IPR050830">
    <property type="entry name" value="Fungal_FAS"/>
</dbReference>
<dbReference type="Proteomes" id="UP000077671">
    <property type="component" value="Unassembled WGS sequence"/>
</dbReference>
<evidence type="ECO:0000256" key="1">
    <source>
        <dbReference type="ARBA" id="ARBA00022679"/>
    </source>
</evidence>
<gene>
    <name evidence="3" type="ORF">A4X03_0g5773</name>
    <name evidence="2" type="ORF">JKIAZH3_G6739</name>
</gene>